<keyword evidence="3" id="KW-1185">Reference proteome</keyword>
<dbReference type="Proteomes" id="UP001172159">
    <property type="component" value="Unassembled WGS sequence"/>
</dbReference>
<name>A0AA40K6P9_9PEZI</name>
<feature type="chain" id="PRO_5041207975" description="Secreted protein" evidence="1">
    <location>
        <begin position="22"/>
        <end position="76"/>
    </location>
</feature>
<gene>
    <name evidence="2" type="ORF">B0T21DRAFT_355645</name>
</gene>
<accession>A0AA40K6P9</accession>
<keyword evidence="1" id="KW-0732">Signal</keyword>
<evidence type="ECO:0000313" key="2">
    <source>
        <dbReference type="EMBL" id="KAK0748018.1"/>
    </source>
</evidence>
<feature type="signal peptide" evidence="1">
    <location>
        <begin position="1"/>
        <end position="21"/>
    </location>
</feature>
<dbReference type="EMBL" id="JAUKTV010000001">
    <property type="protein sequence ID" value="KAK0748018.1"/>
    <property type="molecule type" value="Genomic_DNA"/>
</dbReference>
<comment type="caution">
    <text evidence="2">The sequence shown here is derived from an EMBL/GenBank/DDBJ whole genome shotgun (WGS) entry which is preliminary data.</text>
</comment>
<sequence length="76" mass="8392">MCVPYNFAMFLLLLCCHYVLCSRTLHLLPALTTASCSYSSLSCPLIQNIYNIVLQSSTHENPVLFSPAIPSCPTQP</sequence>
<dbReference type="AlphaFoldDB" id="A0AA40K6P9"/>
<reference evidence="2" key="1">
    <citation type="submission" date="2023-06" db="EMBL/GenBank/DDBJ databases">
        <title>Genome-scale phylogeny and comparative genomics of the fungal order Sordariales.</title>
        <authorList>
            <consortium name="Lawrence Berkeley National Laboratory"/>
            <person name="Hensen N."/>
            <person name="Bonometti L."/>
            <person name="Westerberg I."/>
            <person name="Brannstrom I.O."/>
            <person name="Guillou S."/>
            <person name="Cros-Aarteil S."/>
            <person name="Calhoun S."/>
            <person name="Haridas S."/>
            <person name="Kuo A."/>
            <person name="Mondo S."/>
            <person name="Pangilinan J."/>
            <person name="Riley R."/>
            <person name="Labutti K."/>
            <person name="Andreopoulos B."/>
            <person name="Lipzen A."/>
            <person name="Chen C."/>
            <person name="Yanf M."/>
            <person name="Daum C."/>
            <person name="Ng V."/>
            <person name="Clum A."/>
            <person name="Steindorff A."/>
            <person name="Ohm R."/>
            <person name="Martin F."/>
            <person name="Silar P."/>
            <person name="Natvig D."/>
            <person name="Lalanne C."/>
            <person name="Gautier V."/>
            <person name="Ament-Velasquez S.L."/>
            <person name="Kruys A."/>
            <person name="Hutchinson M.I."/>
            <person name="Powell A.J."/>
            <person name="Barry K."/>
            <person name="Miller A.N."/>
            <person name="Grigoriev I.V."/>
            <person name="Debuchy R."/>
            <person name="Gladieux P."/>
            <person name="Thoren M.H."/>
            <person name="Johannesson H."/>
        </authorList>
    </citation>
    <scope>NUCLEOTIDE SEQUENCE</scope>
    <source>
        <strain evidence="2">CBS 540.89</strain>
    </source>
</reference>
<evidence type="ECO:0000256" key="1">
    <source>
        <dbReference type="SAM" id="SignalP"/>
    </source>
</evidence>
<protein>
    <recommendedName>
        <fullName evidence="4">Secreted protein</fullName>
    </recommendedName>
</protein>
<evidence type="ECO:0008006" key="4">
    <source>
        <dbReference type="Google" id="ProtNLM"/>
    </source>
</evidence>
<proteinExistence type="predicted"/>
<evidence type="ECO:0000313" key="3">
    <source>
        <dbReference type="Proteomes" id="UP001172159"/>
    </source>
</evidence>
<organism evidence="2 3">
    <name type="scientific">Apiosordaria backusii</name>
    <dbReference type="NCBI Taxonomy" id="314023"/>
    <lineage>
        <taxon>Eukaryota</taxon>
        <taxon>Fungi</taxon>
        <taxon>Dikarya</taxon>
        <taxon>Ascomycota</taxon>
        <taxon>Pezizomycotina</taxon>
        <taxon>Sordariomycetes</taxon>
        <taxon>Sordariomycetidae</taxon>
        <taxon>Sordariales</taxon>
        <taxon>Lasiosphaeriaceae</taxon>
        <taxon>Apiosordaria</taxon>
    </lineage>
</organism>